<evidence type="ECO:0000313" key="2">
    <source>
        <dbReference type="EMBL" id="EAQ91989.1"/>
    </source>
</evidence>
<organism evidence="2 3">
    <name type="scientific">Chaetomium globosum (strain ATCC 6205 / CBS 148.51 / DSM 1962 / NBRC 6347 / NRRL 1970)</name>
    <name type="common">Soil fungus</name>
    <dbReference type="NCBI Taxonomy" id="306901"/>
    <lineage>
        <taxon>Eukaryota</taxon>
        <taxon>Fungi</taxon>
        <taxon>Dikarya</taxon>
        <taxon>Ascomycota</taxon>
        <taxon>Pezizomycotina</taxon>
        <taxon>Sordariomycetes</taxon>
        <taxon>Sordariomycetidae</taxon>
        <taxon>Sordariales</taxon>
        <taxon>Chaetomiaceae</taxon>
        <taxon>Chaetomium</taxon>
    </lineage>
</organism>
<accession>Q2HHT0</accession>
<feature type="domain" description="Rhamnogalacturonase A/B/Epimerase-like pectate lyase" evidence="1">
    <location>
        <begin position="456"/>
        <end position="511"/>
    </location>
</feature>
<protein>
    <recommendedName>
        <fullName evidence="1">Rhamnogalacturonase A/B/Epimerase-like pectate lyase domain-containing protein</fullName>
    </recommendedName>
</protein>
<dbReference type="AlphaFoldDB" id="Q2HHT0"/>
<dbReference type="PANTHER" id="PTHR33928:SF2">
    <property type="entry name" value="PECTATE LYASE SUPERFAMILY PROTEIN DOMAIN-CONTAINING PROTEIN-RELATED"/>
    <property type="match status" value="1"/>
</dbReference>
<reference evidence="2" key="2">
    <citation type="submission" date="2006-02" db="EMBL/GenBank/DDBJ databases">
        <title>Annotation of the Chaetomium globosum CBS 148.51 Genome.</title>
        <authorList>
            <consortium name="The Broad Institute Genome Sequencing Platform"/>
            <person name="Birren B."/>
            <person name="Lander E."/>
            <person name="Galagan J."/>
            <person name="Devon K."/>
            <person name="Nusbaum C."/>
            <person name="Ma L.-J."/>
            <person name="Jaffe D."/>
            <person name="Butler J."/>
            <person name="Alvarez P."/>
            <person name="Gnerre S."/>
            <person name="Grabherr M."/>
            <person name="Kleber M."/>
            <person name="Mauceli E."/>
            <person name="Brockman W."/>
            <person name="Rounsley S."/>
            <person name="Young S."/>
            <person name="LaButti K."/>
            <person name="Pushparaj V."/>
            <person name="DeCaprio D."/>
            <person name="Crawford M."/>
            <person name="Koehrsen M."/>
            <person name="Engels R."/>
            <person name="Montgomery P."/>
            <person name="Pearson M."/>
            <person name="Howarth C."/>
            <person name="Kodira C."/>
            <person name="Yandava C."/>
            <person name="Zeng Q."/>
            <person name="Alvarado L."/>
            <person name="Oleary S."/>
            <person name="Untereiner W."/>
        </authorList>
    </citation>
    <scope>NUCLEOTIDE SEQUENCE</scope>
    <source>
        <strain evidence="2">CBS 148.51</strain>
    </source>
</reference>
<gene>
    <name evidence="2" type="ORF">CHGG_00224</name>
</gene>
<dbReference type="OrthoDB" id="1046782at2759"/>
<dbReference type="GO" id="GO:0004650">
    <property type="term" value="F:polygalacturonase activity"/>
    <property type="evidence" value="ECO:0007669"/>
    <property type="project" value="InterPro"/>
</dbReference>
<dbReference type="RefSeq" id="XP_001219445.1">
    <property type="nucleotide sequence ID" value="XM_001219444.1"/>
</dbReference>
<dbReference type="GeneID" id="4388240"/>
<evidence type="ECO:0000259" key="1">
    <source>
        <dbReference type="Pfam" id="PF12708"/>
    </source>
</evidence>
<dbReference type="FunFam" id="2.160.20.10:FF:000049">
    <property type="entry name" value="Putative exo-beta-1,3-glucanase"/>
    <property type="match status" value="1"/>
</dbReference>
<dbReference type="OMA" id="WWGVAQA"/>
<dbReference type="HOGENOM" id="CLU_002540_1_0_1"/>
<proteinExistence type="predicted"/>
<dbReference type="InterPro" id="IPR012334">
    <property type="entry name" value="Pectin_lyas_fold"/>
</dbReference>
<dbReference type="Proteomes" id="UP000001056">
    <property type="component" value="Unassembled WGS sequence"/>
</dbReference>
<dbReference type="SUPFAM" id="SSF51126">
    <property type="entry name" value="Pectin lyase-like"/>
    <property type="match status" value="2"/>
</dbReference>
<dbReference type="EMBL" id="CH408029">
    <property type="protein sequence ID" value="EAQ91989.1"/>
    <property type="molecule type" value="Genomic_DNA"/>
</dbReference>
<keyword evidence="3" id="KW-1185">Reference proteome</keyword>
<evidence type="ECO:0000313" key="3">
    <source>
        <dbReference type="Proteomes" id="UP000001056"/>
    </source>
</evidence>
<dbReference type="STRING" id="306901.Q2HHT0"/>
<dbReference type="InterPro" id="IPR011050">
    <property type="entry name" value="Pectin_lyase_fold/virulence"/>
</dbReference>
<dbReference type="InParanoid" id="Q2HHT0"/>
<dbReference type="eggNOG" id="ENOG502SH8Z">
    <property type="taxonomic scope" value="Eukaryota"/>
</dbReference>
<dbReference type="InterPro" id="IPR039279">
    <property type="entry name" value="QRT3-like"/>
</dbReference>
<reference evidence="2" key="1">
    <citation type="submission" date="2005-03" db="EMBL/GenBank/DDBJ databases">
        <authorList>
            <person name="Giovannoni S.J."/>
            <person name="Cho J.-C."/>
            <person name="Ferriera S."/>
            <person name="Johnson J."/>
            <person name="Kravitz S."/>
            <person name="Halpern A."/>
            <person name="Remington K."/>
            <person name="Beeson K."/>
            <person name="Tran B."/>
            <person name="Rogers Y.-H."/>
            <person name="Friedman R."/>
            <person name="Venter J.C."/>
        </authorList>
    </citation>
    <scope>NUCLEOTIDE SEQUENCE</scope>
    <source>
        <strain evidence="2">CBS 148.51</strain>
    </source>
</reference>
<dbReference type="Gene3D" id="2.160.20.10">
    <property type="entry name" value="Single-stranded right-handed beta-helix, Pectin lyase-like"/>
    <property type="match status" value="2"/>
</dbReference>
<dbReference type="Pfam" id="PF12708">
    <property type="entry name" value="Pect-lyase_RHGA_epim"/>
    <property type="match status" value="2"/>
</dbReference>
<name>Q2HHT0_CHAGB</name>
<dbReference type="InterPro" id="IPR024535">
    <property type="entry name" value="RHGA/B-epi-like_pectate_lyase"/>
</dbReference>
<dbReference type="VEuPathDB" id="FungiDB:CHGG_00224"/>
<feature type="domain" description="Rhamnogalacturonase A/B/Epimerase-like pectate lyase" evidence="1">
    <location>
        <begin position="138"/>
        <end position="327"/>
    </location>
</feature>
<dbReference type="PANTHER" id="PTHR33928">
    <property type="entry name" value="POLYGALACTURONASE QRT3"/>
    <property type="match status" value="1"/>
</dbReference>
<sequence>MITLLISDVVCPEPTLKSPQSPSGGSSYASDRNADAWSGFGRHDRGTLVAIGPLQSAGRPSSRMAKLKSLATLLATTCIGVAIASPTPQPALGPRQSQSSFWYANIDHTSANVRGFAPDLDGDYNYEVFRAVTPGDGAGIQTAINAATNGNTRHGQWFASQPRVVYIPPGEYVITETIKMNTDTIIMGDATNVRELPQPEDPDPTTGISGELSFAVSLKNIVLDTTNVPRDAPFVALWWGVAQAAHLQNVKIRMPNSSNGAGHSGMRLGRGSTLSVSDVRIEGGQNGIWYNGHQQAVFKSISFYQNTVGMLIDGGSTISIINPTFDTVGTAVLNTGGSPWIALIDAKSINSGVTFKTTSWPSYLIENLDKDTLHTNIAEGPGDFTLPAQSHISQFTYGNTVNRNPIYGPTTSPLSRPSALAPSGRYPALPAPNYASTPVTSFLNVKDPAQNGGRTILGDNTKDEAAALNAILQLAASQSKIAYFPFGKYRVESTLLVPRGSRIVGEAWATIVGRGSYFKDVSNPKPVVQVGQPGDVGVAQIQDMRVTVGDVLPGAILMQFHMAGAKPGDVAVWNSLVTVGGTRGASALTNACRDAAAQCKAAFLGMHFAKTSSVYVENVWNWVADHVAEDFDGGSSFAAGRGALVEATKGTWLHGLGSEHWWLYQLNFRKAENVLVTMLQSETNYDQGDNNLMVVPAPWTVDEAGWGDPTFAHCGAGDKRCRMGPANYFNGGKGIHTYASASWAFFSGPGYQGCAGTYECQRHMHFIKQNPVGLQAFGLCSKDAYATLRLADGTDIVTSEGFTGSWPGGGGDVARYTT</sequence>
<dbReference type="CDD" id="cd23668">
    <property type="entry name" value="GH55_beta13glucanase-like"/>
    <property type="match status" value="1"/>
</dbReference>